<evidence type="ECO:0008006" key="5">
    <source>
        <dbReference type="Google" id="ProtNLM"/>
    </source>
</evidence>
<name>A0ABN3U4N1_9ACTN</name>
<dbReference type="Proteomes" id="UP001501842">
    <property type="component" value="Unassembled WGS sequence"/>
</dbReference>
<proteinExistence type="predicted"/>
<reference evidence="3 4" key="1">
    <citation type="journal article" date="2019" name="Int. J. Syst. Evol. Microbiol.">
        <title>The Global Catalogue of Microorganisms (GCM) 10K type strain sequencing project: providing services to taxonomists for standard genome sequencing and annotation.</title>
        <authorList>
            <consortium name="The Broad Institute Genomics Platform"/>
            <consortium name="The Broad Institute Genome Sequencing Center for Infectious Disease"/>
            <person name="Wu L."/>
            <person name="Ma J."/>
        </authorList>
    </citation>
    <scope>NUCLEOTIDE SEQUENCE [LARGE SCALE GENOMIC DNA]</scope>
    <source>
        <strain evidence="3 4">JCM 8201</strain>
    </source>
</reference>
<keyword evidence="2" id="KW-1133">Transmembrane helix</keyword>
<feature type="region of interest" description="Disordered" evidence="1">
    <location>
        <begin position="70"/>
        <end position="159"/>
    </location>
</feature>
<feature type="compositionally biased region" description="Low complexity" evidence="1">
    <location>
        <begin position="142"/>
        <end position="151"/>
    </location>
</feature>
<dbReference type="InterPro" id="IPR023346">
    <property type="entry name" value="Lysozyme-like_dom_sf"/>
</dbReference>
<accession>A0ABN3U4N1</accession>
<protein>
    <recommendedName>
        <fullName evidence="5">Transglycosylase-like protein with SLT domain</fullName>
    </recommendedName>
</protein>
<evidence type="ECO:0000256" key="1">
    <source>
        <dbReference type="SAM" id="MobiDB-lite"/>
    </source>
</evidence>
<evidence type="ECO:0000256" key="2">
    <source>
        <dbReference type="SAM" id="Phobius"/>
    </source>
</evidence>
<keyword evidence="4" id="KW-1185">Reference proteome</keyword>
<organism evidence="3 4">
    <name type="scientific">Actinocorallia aurantiaca</name>
    <dbReference type="NCBI Taxonomy" id="46204"/>
    <lineage>
        <taxon>Bacteria</taxon>
        <taxon>Bacillati</taxon>
        <taxon>Actinomycetota</taxon>
        <taxon>Actinomycetes</taxon>
        <taxon>Streptosporangiales</taxon>
        <taxon>Thermomonosporaceae</taxon>
        <taxon>Actinocorallia</taxon>
    </lineage>
</organism>
<keyword evidence="2" id="KW-0472">Membrane</keyword>
<dbReference type="SUPFAM" id="SSF53955">
    <property type="entry name" value="Lysozyme-like"/>
    <property type="match status" value="1"/>
</dbReference>
<feature type="transmembrane region" description="Helical" evidence="2">
    <location>
        <begin position="49"/>
        <end position="70"/>
    </location>
</feature>
<gene>
    <name evidence="3" type="ORF">GCM10010439_19240</name>
</gene>
<sequence>MPIEAPPKAWEPAGPHSPHPDIKVAGGAAEGRPERLDLDSRAQPKPSPLFVAGAVTTLVVVVGASVFTLLSGGSTPEKDSLSAASVVEPTRQVPVDTQPLETVDPKIEAERQRKDLRKRAVTAARKDKAPSPTLKKGPTPEPTESAEAEVPAGPPVKPGTAQAIAKSMLPQFGWKANEQFDCLYQLWNRESGWRTTAGRVDGPYGIPQANPGTKMASAGPKWRTDAATQIKWGLGYVKGRYSTPCGAWSHFQANHWY</sequence>
<feature type="compositionally biased region" description="Basic and acidic residues" evidence="1">
    <location>
        <begin position="103"/>
        <end position="113"/>
    </location>
</feature>
<feature type="region of interest" description="Disordered" evidence="1">
    <location>
        <begin position="1"/>
        <end position="42"/>
    </location>
</feature>
<evidence type="ECO:0000313" key="4">
    <source>
        <dbReference type="Proteomes" id="UP001501842"/>
    </source>
</evidence>
<evidence type="ECO:0000313" key="3">
    <source>
        <dbReference type="EMBL" id="GAA2723580.1"/>
    </source>
</evidence>
<keyword evidence="2" id="KW-0812">Transmembrane</keyword>
<comment type="caution">
    <text evidence="3">The sequence shown here is derived from an EMBL/GenBank/DDBJ whole genome shotgun (WGS) entry which is preliminary data.</text>
</comment>
<dbReference type="RefSeq" id="WP_344449910.1">
    <property type="nucleotide sequence ID" value="NZ_BAAATZ010000006.1"/>
</dbReference>
<feature type="compositionally biased region" description="Basic and acidic residues" evidence="1">
    <location>
        <begin position="31"/>
        <end position="42"/>
    </location>
</feature>
<dbReference type="EMBL" id="BAAATZ010000006">
    <property type="protein sequence ID" value="GAA2723580.1"/>
    <property type="molecule type" value="Genomic_DNA"/>
</dbReference>